<proteinExistence type="predicted"/>
<dbReference type="OrthoDB" id="5701636at2"/>
<gene>
    <name evidence="1" type="ORF">THSYN_05915</name>
</gene>
<dbReference type="RefSeq" id="WP_100918328.1">
    <property type="nucleotide sequence ID" value="NZ_CP020370.1"/>
</dbReference>
<accession>A0A2K8U676</accession>
<evidence type="ECO:0000313" key="2">
    <source>
        <dbReference type="Proteomes" id="UP000232638"/>
    </source>
</evidence>
<dbReference type="AlphaFoldDB" id="A0A2K8U676"/>
<protein>
    <submittedName>
        <fullName evidence="1">Uncharacterized protein</fullName>
    </submittedName>
</protein>
<dbReference type="KEGG" id="tsy:THSYN_05915"/>
<evidence type="ECO:0000313" key="1">
    <source>
        <dbReference type="EMBL" id="AUB80531.1"/>
    </source>
</evidence>
<dbReference type="EMBL" id="CP020370">
    <property type="protein sequence ID" value="AUB80531.1"/>
    <property type="molecule type" value="Genomic_DNA"/>
</dbReference>
<organism evidence="1 2">
    <name type="scientific">Candidatus Thiodictyon syntrophicum</name>
    <dbReference type="NCBI Taxonomy" id="1166950"/>
    <lineage>
        <taxon>Bacteria</taxon>
        <taxon>Pseudomonadati</taxon>
        <taxon>Pseudomonadota</taxon>
        <taxon>Gammaproteobacteria</taxon>
        <taxon>Chromatiales</taxon>
        <taxon>Chromatiaceae</taxon>
        <taxon>Thiodictyon</taxon>
    </lineage>
</organism>
<name>A0A2K8U676_9GAMM</name>
<sequence>MNEPLSKQGLTALVDQLILEQGRLDPLELLMACDDLSYADYESWRLGRVPHLEAVLRVPADQAAEVLARAGLYAAAQGLAAEPLEHRAWGAAERIIPIGPAEAAHPGLMRGCATAFAPAADRRQLDLFHDSQDQILEESVRTALTGRRIDTAHAALTRLMALDPRHPRLRRYLHLMQAVEDLPALPPAEQLQALESMEPEARDLLGHRARDLLAPLWAALAAALAERPFDPAAPRLHAGYAWARAGRHPAARNAIESQPAWRSRPALVLAHLEACQRMLDPAAARRDWALLCWEHPQEAQHNLDAEDLAGARLRRLWIHFGDADLGLATADFPAWLLFADRGTAGAVPPDLAPPGTAGDAYRLLHAMVSGADDMPRRKALAQLRPGLLKLYLAAL</sequence>
<reference evidence="1 2" key="1">
    <citation type="submission" date="2017-03" db="EMBL/GenBank/DDBJ databases">
        <title>Complete genome sequence of Candidatus 'Thiodictyon syntrophicum' sp. nov. strain Cad16T, a photolithoautotroph purple sulfur bacterium isolated from an alpine meromictic lake.</title>
        <authorList>
            <person name="Luedin S.M."/>
            <person name="Pothier J.F."/>
            <person name="Danza F."/>
            <person name="Storelli N."/>
            <person name="Wittwer M."/>
            <person name="Tonolla M."/>
        </authorList>
    </citation>
    <scope>NUCLEOTIDE SEQUENCE [LARGE SCALE GENOMIC DNA]</scope>
    <source>
        <strain evidence="1 2">Cad16T</strain>
    </source>
</reference>
<dbReference type="Proteomes" id="UP000232638">
    <property type="component" value="Chromosome"/>
</dbReference>
<keyword evidence="2" id="KW-1185">Reference proteome</keyword>